<sequence>MRKEEQMKLYTFQSYIAESLCKRGRPSSSIAAEYEGTRGEEKQAIHPFQSPDATDHWMAMDEKTKS</sequence>
<dbReference type="EMBL" id="CP026254">
    <property type="protein sequence ID" value="AWP11473.1"/>
    <property type="molecule type" value="Genomic_DNA"/>
</dbReference>
<accession>A0A2U9C5N6</accession>
<gene>
    <name evidence="1" type="ORF">SMAX5B_007920</name>
</gene>
<dbReference type="Proteomes" id="UP000246464">
    <property type="component" value="Chromosome 12"/>
</dbReference>
<protein>
    <submittedName>
        <fullName evidence="1">Uncharacterized protein</fullName>
    </submittedName>
</protein>
<proteinExistence type="predicted"/>
<dbReference type="AlphaFoldDB" id="A0A2U9C5N6"/>
<evidence type="ECO:0000313" key="1">
    <source>
        <dbReference type="EMBL" id="AWP11473.1"/>
    </source>
</evidence>
<organism evidence="1 2">
    <name type="scientific">Scophthalmus maximus</name>
    <name type="common">Turbot</name>
    <name type="synonym">Psetta maxima</name>
    <dbReference type="NCBI Taxonomy" id="52904"/>
    <lineage>
        <taxon>Eukaryota</taxon>
        <taxon>Metazoa</taxon>
        <taxon>Chordata</taxon>
        <taxon>Craniata</taxon>
        <taxon>Vertebrata</taxon>
        <taxon>Euteleostomi</taxon>
        <taxon>Actinopterygii</taxon>
        <taxon>Neopterygii</taxon>
        <taxon>Teleostei</taxon>
        <taxon>Neoteleostei</taxon>
        <taxon>Acanthomorphata</taxon>
        <taxon>Carangaria</taxon>
        <taxon>Pleuronectiformes</taxon>
        <taxon>Pleuronectoidei</taxon>
        <taxon>Scophthalmidae</taxon>
        <taxon>Scophthalmus</taxon>
    </lineage>
</organism>
<reference evidence="1 2" key="1">
    <citation type="submission" date="2017-12" db="EMBL/GenBank/DDBJ databases">
        <title>Integrating genomic resources of turbot (Scophthalmus maximus) in depth evaluation of genetic and physical mapping variation across individuals.</title>
        <authorList>
            <person name="Martinez P."/>
        </authorList>
    </citation>
    <scope>NUCLEOTIDE SEQUENCE [LARGE SCALE GENOMIC DNA]</scope>
</reference>
<evidence type="ECO:0000313" key="2">
    <source>
        <dbReference type="Proteomes" id="UP000246464"/>
    </source>
</evidence>
<name>A0A2U9C5N6_SCOMX</name>
<keyword evidence="2" id="KW-1185">Reference proteome</keyword>